<comment type="caution">
    <text evidence="5">The sequence shown here is derived from an EMBL/GenBank/DDBJ whole genome shotgun (WGS) entry which is preliminary data.</text>
</comment>
<dbReference type="AlphaFoldDB" id="A0AAE2BKB2"/>
<evidence type="ECO:0000256" key="3">
    <source>
        <dbReference type="ARBA" id="ARBA00022840"/>
    </source>
</evidence>
<evidence type="ECO:0000259" key="4">
    <source>
        <dbReference type="Pfam" id="PF23559"/>
    </source>
</evidence>
<dbReference type="InterPro" id="IPR058922">
    <property type="entry name" value="WHD_DRP"/>
</dbReference>
<dbReference type="PANTHER" id="PTHR23155:SF1241">
    <property type="entry name" value="DISEASE RESISTANCE RPP13-LIKE PROTEIN 1-RELATED"/>
    <property type="match status" value="1"/>
</dbReference>
<dbReference type="EMBL" id="JACGWL010000014">
    <property type="protein sequence ID" value="KAK4388533.1"/>
    <property type="molecule type" value="Genomic_DNA"/>
</dbReference>
<reference evidence="5" key="2">
    <citation type="journal article" date="2024" name="Plant">
        <title>Genomic evolution and insights into agronomic trait innovations of Sesamum species.</title>
        <authorList>
            <person name="Miao H."/>
            <person name="Wang L."/>
            <person name="Qu L."/>
            <person name="Liu H."/>
            <person name="Sun Y."/>
            <person name="Le M."/>
            <person name="Wang Q."/>
            <person name="Wei S."/>
            <person name="Zheng Y."/>
            <person name="Lin W."/>
            <person name="Duan Y."/>
            <person name="Cao H."/>
            <person name="Xiong S."/>
            <person name="Wang X."/>
            <person name="Wei L."/>
            <person name="Li C."/>
            <person name="Ma Q."/>
            <person name="Ju M."/>
            <person name="Zhao R."/>
            <person name="Li G."/>
            <person name="Mu C."/>
            <person name="Tian Q."/>
            <person name="Mei H."/>
            <person name="Zhang T."/>
            <person name="Gao T."/>
            <person name="Zhang H."/>
        </authorList>
    </citation>
    <scope>NUCLEOTIDE SEQUENCE</scope>
    <source>
        <strain evidence="5">K16</strain>
    </source>
</reference>
<dbReference type="GO" id="GO:0043531">
    <property type="term" value="F:ADP binding"/>
    <property type="evidence" value="ECO:0007669"/>
    <property type="project" value="InterPro"/>
</dbReference>
<dbReference type="Gene3D" id="1.10.8.430">
    <property type="entry name" value="Helical domain of apoptotic protease-activating factors"/>
    <property type="match status" value="1"/>
</dbReference>
<evidence type="ECO:0000313" key="6">
    <source>
        <dbReference type="Proteomes" id="UP001289374"/>
    </source>
</evidence>
<gene>
    <name evidence="5" type="ORF">Sango_2459900</name>
</gene>
<sequence>MMRTTETHHLGQLSDHDCWLLMKRVAFDGRSEADYDELQEIGRKIANKCKGLPLAVKVLGSLLRFKDTKEEWETMKRCFSYSAFFPKDWVIDVDMMIRMWMALGYLGSTGSTANLELRGKEFFNNLRMRSFFQDVV</sequence>
<evidence type="ECO:0000313" key="5">
    <source>
        <dbReference type="EMBL" id="KAK4388533.1"/>
    </source>
</evidence>
<dbReference type="SUPFAM" id="SSF52540">
    <property type="entry name" value="P-loop containing nucleoside triphosphate hydrolases"/>
    <property type="match status" value="1"/>
</dbReference>
<evidence type="ECO:0000256" key="1">
    <source>
        <dbReference type="ARBA" id="ARBA00022614"/>
    </source>
</evidence>
<proteinExistence type="predicted"/>
<dbReference type="Pfam" id="PF23559">
    <property type="entry name" value="WHD_DRP"/>
    <property type="match status" value="1"/>
</dbReference>
<organism evidence="5 6">
    <name type="scientific">Sesamum angolense</name>
    <dbReference type="NCBI Taxonomy" id="2727404"/>
    <lineage>
        <taxon>Eukaryota</taxon>
        <taxon>Viridiplantae</taxon>
        <taxon>Streptophyta</taxon>
        <taxon>Embryophyta</taxon>
        <taxon>Tracheophyta</taxon>
        <taxon>Spermatophyta</taxon>
        <taxon>Magnoliopsida</taxon>
        <taxon>eudicotyledons</taxon>
        <taxon>Gunneridae</taxon>
        <taxon>Pentapetalae</taxon>
        <taxon>asterids</taxon>
        <taxon>lamiids</taxon>
        <taxon>Lamiales</taxon>
        <taxon>Pedaliaceae</taxon>
        <taxon>Sesamum</taxon>
    </lineage>
</organism>
<dbReference type="InterPro" id="IPR044974">
    <property type="entry name" value="Disease_R_plants"/>
</dbReference>
<dbReference type="GO" id="GO:0098542">
    <property type="term" value="P:defense response to other organism"/>
    <property type="evidence" value="ECO:0007669"/>
    <property type="project" value="TreeGrafter"/>
</dbReference>
<protein>
    <submittedName>
        <fullName evidence="5">Disease resistance RPP13-like protein 1</fullName>
    </submittedName>
</protein>
<name>A0AAE2BKB2_9LAMI</name>
<dbReference type="Proteomes" id="UP001289374">
    <property type="component" value="Unassembled WGS sequence"/>
</dbReference>
<dbReference type="PANTHER" id="PTHR23155">
    <property type="entry name" value="DISEASE RESISTANCE PROTEIN RP"/>
    <property type="match status" value="1"/>
</dbReference>
<keyword evidence="6" id="KW-1185">Reference proteome</keyword>
<feature type="domain" description="Disease resistance protein winged helix" evidence="4">
    <location>
        <begin position="85"/>
        <end position="133"/>
    </location>
</feature>
<reference evidence="5" key="1">
    <citation type="submission" date="2020-06" db="EMBL/GenBank/DDBJ databases">
        <authorList>
            <person name="Li T."/>
            <person name="Hu X."/>
            <person name="Zhang T."/>
            <person name="Song X."/>
            <person name="Zhang H."/>
            <person name="Dai N."/>
            <person name="Sheng W."/>
            <person name="Hou X."/>
            <person name="Wei L."/>
        </authorList>
    </citation>
    <scope>NUCLEOTIDE SEQUENCE</scope>
    <source>
        <strain evidence="5">K16</strain>
        <tissue evidence="5">Leaf</tissue>
    </source>
</reference>
<keyword evidence="1" id="KW-0433">Leucine-rich repeat</keyword>
<dbReference type="InterPro" id="IPR042197">
    <property type="entry name" value="Apaf_helical"/>
</dbReference>
<accession>A0AAE2BKB2</accession>
<dbReference type="InterPro" id="IPR027417">
    <property type="entry name" value="P-loop_NTPase"/>
</dbReference>
<evidence type="ECO:0000256" key="2">
    <source>
        <dbReference type="ARBA" id="ARBA00022741"/>
    </source>
</evidence>
<keyword evidence="3" id="KW-0067">ATP-binding</keyword>
<keyword evidence="2" id="KW-0547">Nucleotide-binding</keyword>